<dbReference type="EMBL" id="LHPH01000004">
    <property type="protein sequence ID" value="KPH64706.1"/>
    <property type="molecule type" value="Genomic_DNA"/>
</dbReference>
<name>A0A0N1MV63_9GAMM</name>
<dbReference type="RefSeq" id="WP_054453310.1">
    <property type="nucleotide sequence ID" value="NZ_LHPH01000004.1"/>
</dbReference>
<evidence type="ECO:0000256" key="1">
    <source>
        <dbReference type="SAM" id="MobiDB-lite"/>
    </source>
</evidence>
<organism evidence="2 3">
    <name type="scientific">Pseudoalteromonas porphyrae</name>
    <dbReference type="NCBI Taxonomy" id="187330"/>
    <lineage>
        <taxon>Bacteria</taxon>
        <taxon>Pseudomonadati</taxon>
        <taxon>Pseudomonadota</taxon>
        <taxon>Gammaproteobacteria</taxon>
        <taxon>Alteromonadales</taxon>
        <taxon>Pseudoalteromonadaceae</taxon>
        <taxon>Pseudoalteromonas</taxon>
    </lineage>
</organism>
<dbReference type="AlphaFoldDB" id="A0A0N1MV63"/>
<proteinExistence type="predicted"/>
<dbReference type="Proteomes" id="UP000037848">
    <property type="component" value="Unassembled WGS sequence"/>
</dbReference>
<evidence type="ECO:0000313" key="3">
    <source>
        <dbReference type="Proteomes" id="UP000037848"/>
    </source>
</evidence>
<accession>A0A0N1MV63</accession>
<feature type="compositionally biased region" description="Basic residues" evidence="1">
    <location>
        <begin position="15"/>
        <end position="28"/>
    </location>
</feature>
<keyword evidence="3" id="KW-1185">Reference proteome</keyword>
<evidence type="ECO:0000313" key="2">
    <source>
        <dbReference type="EMBL" id="KPH64706.1"/>
    </source>
</evidence>
<feature type="region of interest" description="Disordered" evidence="1">
    <location>
        <begin position="1"/>
        <end position="32"/>
    </location>
</feature>
<comment type="caution">
    <text evidence="2">The sequence shown here is derived from an EMBL/GenBank/DDBJ whole genome shotgun (WGS) entry which is preliminary data.</text>
</comment>
<reference evidence="2 3" key="1">
    <citation type="submission" date="2015-08" db="EMBL/GenBank/DDBJ databases">
        <title>Draft Genome Sequence of Pseudoalteromonas porphyrae UCD-SED14.</title>
        <authorList>
            <person name="Coil D.A."/>
            <person name="Jospin G."/>
            <person name="Lee R.D."/>
            <person name="Eisen J.A."/>
        </authorList>
    </citation>
    <scope>NUCLEOTIDE SEQUENCE [LARGE SCALE GENOMIC DNA]</scope>
    <source>
        <strain evidence="2 3">UCD-SED14</strain>
    </source>
</reference>
<dbReference type="STRING" id="187330.AMS58_11225"/>
<gene>
    <name evidence="2" type="ORF">ADS77_05435</name>
</gene>
<dbReference type="PATRIC" id="fig|187330.3.peg.2859"/>
<sequence>MSNNQKKQSLLGKTPQRRKPTTASKKKGTSQLPSLIQSVDEQQITIGANNKKTKAKLIITGVILLIAVSVPKPQLITYEKLGLVTQSVYWPGMFGYGATLFDSSLQPQADLTQNSLYLCRNMKQPDSCQKYRITENAGFFAALKKLMMD</sequence>
<dbReference type="OrthoDB" id="6289717at2"/>
<protein>
    <submittedName>
        <fullName evidence="2">Uncharacterized protein</fullName>
    </submittedName>
</protein>